<dbReference type="GO" id="GO:0005524">
    <property type="term" value="F:ATP binding"/>
    <property type="evidence" value="ECO:0007669"/>
    <property type="project" value="UniProtKB-KW"/>
</dbReference>
<feature type="domain" description="tRNA(Ile)-lysidine/2-thiocytidine synthase N-terminal" evidence="3">
    <location>
        <begin position="28"/>
        <end position="208"/>
    </location>
</feature>
<keyword evidence="1" id="KW-0808">Transferase</keyword>
<protein>
    <recommendedName>
        <fullName evidence="3">tRNA(Ile)-lysidine/2-thiocytidine synthase N-terminal domain-containing protein</fullName>
    </recommendedName>
</protein>
<reference evidence="4 5" key="1">
    <citation type="submission" date="2014-05" db="EMBL/GenBank/DDBJ databases">
        <title>De novo Genome Sequence of Spirocheata sp.</title>
        <authorList>
            <person name="Shivani Y."/>
            <person name="Subhash Y."/>
            <person name="Tushar L."/>
            <person name="Sasikala C."/>
            <person name="Ramana C.V."/>
        </authorList>
    </citation>
    <scope>NUCLEOTIDE SEQUENCE [LARGE SCALE GENOMIC DNA]</scope>
    <source>
        <strain evidence="4 5">JC230</strain>
    </source>
</reference>
<dbReference type="PANTHER" id="PTHR43686:SF1">
    <property type="entry name" value="AMINOTRAN_5 DOMAIN-CONTAINING PROTEIN"/>
    <property type="match status" value="1"/>
</dbReference>
<dbReference type="AlphaFoldDB" id="A0A098QVH3"/>
<dbReference type="PIRSF" id="PIRSF004976">
    <property type="entry name" value="ATPase_YdaO"/>
    <property type="match status" value="1"/>
</dbReference>
<evidence type="ECO:0000259" key="3">
    <source>
        <dbReference type="Pfam" id="PF01171"/>
    </source>
</evidence>
<accession>A0A098QVH3</accession>
<feature type="binding site" evidence="2">
    <location>
        <position position="132"/>
    </location>
    <ligand>
        <name>ATP</name>
        <dbReference type="ChEBI" id="CHEBI:30616"/>
    </ligand>
</feature>
<keyword evidence="2" id="KW-0067">ATP-binding</keyword>
<organism evidence="4 5">
    <name type="scientific">Spirochaeta lutea</name>
    <dbReference type="NCBI Taxonomy" id="1480694"/>
    <lineage>
        <taxon>Bacteria</taxon>
        <taxon>Pseudomonadati</taxon>
        <taxon>Spirochaetota</taxon>
        <taxon>Spirochaetia</taxon>
        <taxon>Spirochaetales</taxon>
        <taxon>Spirochaetaceae</taxon>
        <taxon>Spirochaeta</taxon>
    </lineage>
</organism>
<dbReference type="GO" id="GO:0016740">
    <property type="term" value="F:transferase activity"/>
    <property type="evidence" value="ECO:0007669"/>
    <property type="project" value="UniProtKB-KW"/>
</dbReference>
<feature type="binding site" evidence="2">
    <location>
        <position position="137"/>
    </location>
    <ligand>
        <name>ATP</name>
        <dbReference type="ChEBI" id="CHEBI:30616"/>
    </ligand>
</feature>
<dbReference type="EMBL" id="JNUP01000065">
    <property type="protein sequence ID" value="KGE71734.1"/>
    <property type="molecule type" value="Genomic_DNA"/>
</dbReference>
<dbReference type="RefSeq" id="WP_037548460.1">
    <property type="nucleotide sequence ID" value="NZ_JNUP01000065.1"/>
</dbReference>
<dbReference type="InterPro" id="IPR011063">
    <property type="entry name" value="TilS/TtcA_N"/>
</dbReference>
<dbReference type="InterPro" id="IPR035107">
    <property type="entry name" value="tRNA_thiolation_TtcA_Ctu1"/>
</dbReference>
<name>A0A098QVH3_9SPIO</name>
<dbReference type="InterPro" id="IPR014729">
    <property type="entry name" value="Rossmann-like_a/b/a_fold"/>
</dbReference>
<dbReference type="PANTHER" id="PTHR43686">
    <property type="entry name" value="SULFURTRANSFERASE-RELATED"/>
    <property type="match status" value="1"/>
</dbReference>
<sequence>MSDLLATIQKRMARSVKEYDMIHPGDRVLLAVSGGKDSMTMARVFPLLRRGLGIDFEFAALHVRSDFAQSVDLSAMKGFLDDWGVPWEIIEVGVQKRLKPGQKMNCYWCSTQRRTELLKYARAKGYNKIALGHHMDDILETFLMNMMLKGELSTMMPVLPYEQYPQTVIRPMSLLSEEEIIAFADWSGIRKYACTCGYDTQSRRRDVRRVLDTMEEEFGRDVKRKMFQAMGNPVLSYLPVPQKNPAG</sequence>
<dbReference type="OrthoDB" id="9801054at2"/>
<keyword evidence="2" id="KW-0547">Nucleotide-binding</keyword>
<dbReference type="Gene3D" id="3.40.50.620">
    <property type="entry name" value="HUPs"/>
    <property type="match status" value="1"/>
</dbReference>
<dbReference type="Proteomes" id="UP000029692">
    <property type="component" value="Unassembled WGS sequence"/>
</dbReference>
<gene>
    <name evidence="4" type="ORF">DC28_10860</name>
</gene>
<dbReference type="CDD" id="cd24138">
    <property type="entry name" value="TtcA-like"/>
    <property type="match status" value="1"/>
</dbReference>
<dbReference type="STRING" id="1480694.DC28_10860"/>
<dbReference type="SUPFAM" id="SSF52402">
    <property type="entry name" value="Adenine nucleotide alpha hydrolases-like"/>
    <property type="match status" value="1"/>
</dbReference>
<dbReference type="GO" id="GO:0008033">
    <property type="term" value="P:tRNA processing"/>
    <property type="evidence" value="ECO:0007669"/>
    <property type="project" value="InterPro"/>
</dbReference>
<keyword evidence="5" id="KW-1185">Reference proteome</keyword>
<dbReference type="Pfam" id="PF01171">
    <property type="entry name" value="ATP_bind_3"/>
    <property type="match status" value="1"/>
</dbReference>
<evidence type="ECO:0000313" key="4">
    <source>
        <dbReference type="EMBL" id="KGE71734.1"/>
    </source>
</evidence>
<evidence type="ECO:0000313" key="5">
    <source>
        <dbReference type="Proteomes" id="UP000029692"/>
    </source>
</evidence>
<dbReference type="eggNOG" id="COG0037">
    <property type="taxonomic scope" value="Bacteria"/>
</dbReference>
<feature type="binding site" evidence="2">
    <location>
        <begin position="31"/>
        <end position="33"/>
    </location>
    <ligand>
        <name>ATP</name>
        <dbReference type="ChEBI" id="CHEBI:30616"/>
    </ligand>
</feature>
<evidence type="ECO:0000256" key="2">
    <source>
        <dbReference type="PIRSR" id="PIRSR004976-51"/>
    </source>
</evidence>
<evidence type="ECO:0000256" key="1">
    <source>
        <dbReference type="ARBA" id="ARBA00022679"/>
    </source>
</evidence>
<comment type="caution">
    <text evidence="4">The sequence shown here is derived from an EMBL/GenBank/DDBJ whole genome shotgun (WGS) entry which is preliminary data.</text>
</comment>
<feature type="binding site" evidence="2">
    <location>
        <position position="37"/>
    </location>
    <ligand>
        <name>ATP</name>
        <dbReference type="ChEBI" id="CHEBI:30616"/>
    </ligand>
</feature>
<feature type="binding site" evidence="2">
    <location>
        <position position="63"/>
    </location>
    <ligand>
        <name>ATP</name>
        <dbReference type="ChEBI" id="CHEBI:30616"/>
    </ligand>
</feature>
<proteinExistence type="predicted"/>